<dbReference type="InterPro" id="IPR001932">
    <property type="entry name" value="PPM-type_phosphatase-like_dom"/>
</dbReference>
<evidence type="ECO:0000256" key="3">
    <source>
        <dbReference type="ARBA" id="ARBA00022912"/>
    </source>
</evidence>
<evidence type="ECO:0000313" key="7">
    <source>
        <dbReference type="Proteomes" id="UP000695022"/>
    </source>
</evidence>
<dbReference type="Pfam" id="PF00481">
    <property type="entry name" value="PP2C"/>
    <property type="match status" value="1"/>
</dbReference>
<name>A0ABM1DR30_PRICU</name>
<dbReference type="SUPFAM" id="SSF81606">
    <property type="entry name" value="PP2C-like"/>
    <property type="match status" value="1"/>
</dbReference>
<proteinExistence type="inferred from homology"/>
<dbReference type="PROSITE" id="PS51746">
    <property type="entry name" value="PPM_2"/>
    <property type="match status" value="1"/>
</dbReference>
<evidence type="ECO:0000256" key="4">
    <source>
        <dbReference type="RuleBase" id="RU003465"/>
    </source>
</evidence>
<comment type="similarity">
    <text evidence="4">Belongs to the PP2C family.</text>
</comment>
<sequence length="358" mass="39574">MEVLNSIKTRLAGKNDTSCIWCLGAGSGPSESHPKTPVVHWSKGDNGTPSPAKRKSDTQLMNQPAEKKLEKAVESPYHLQAYVAERKGEREEMQDAYVIIENYRLDVSPDASIQQMAYYAVFDGHAGARASQYSARHLHSNLAEKLQCTNVQAVEKEIKRIFIDTFKKTDEDFLKEASRNKPAWKDGTTAVCVLLINETLYIANLGDSKAVLCRNDKPLPLTVDHNPTQYDERIRIQKAGGQVRDGRVLGILEVSRSIGDGPYKSSGVICIPDVKRCKLTDEDRFIIVACDGLWKAFSPEGAIKTVIEVIQDDLITAAEGKTLEQTRFEAACNKLAADSVRRGCGDNVTVILIKIGTH</sequence>
<feature type="domain" description="PPM-type phosphatase" evidence="6">
    <location>
        <begin position="80"/>
        <end position="355"/>
    </location>
</feature>
<dbReference type="CDD" id="cd00143">
    <property type="entry name" value="PP2Cc"/>
    <property type="match status" value="1"/>
</dbReference>
<evidence type="ECO:0000256" key="5">
    <source>
        <dbReference type="SAM" id="MobiDB-lite"/>
    </source>
</evidence>
<accession>A0ABM1DR30</accession>
<dbReference type="Proteomes" id="UP000695022">
    <property type="component" value="Unplaced"/>
</dbReference>
<evidence type="ECO:0000256" key="1">
    <source>
        <dbReference type="ARBA" id="ARBA00022723"/>
    </source>
</evidence>
<dbReference type="InterPro" id="IPR036457">
    <property type="entry name" value="PPM-type-like_dom_sf"/>
</dbReference>
<dbReference type="GeneID" id="106805355"/>
<protein>
    <submittedName>
        <fullName evidence="8">Integrin-linked kinase-associated serine/threonine phosphatase 2C-like</fullName>
    </submittedName>
</protein>
<dbReference type="Gene3D" id="3.60.40.10">
    <property type="entry name" value="PPM-type phosphatase domain"/>
    <property type="match status" value="1"/>
</dbReference>
<evidence type="ECO:0000259" key="6">
    <source>
        <dbReference type="PROSITE" id="PS51746"/>
    </source>
</evidence>
<reference evidence="8" key="1">
    <citation type="submission" date="2025-08" db="UniProtKB">
        <authorList>
            <consortium name="RefSeq"/>
        </authorList>
    </citation>
    <scope>IDENTIFICATION</scope>
</reference>
<gene>
    <name evidence="8" type="primary">LOC106805355</name>
</gene>
<feature type="region of interest" description="Disordered" evidence="5">
    <location>
        <begin position="26"/>
        <end position="62"/>
    </location>
</feature>
<keyword evidence="1" id="KW-0479">Metal-binding</keyword>
<dbReference type="PANTHER" id="PTHR47992">
    <property type="entry name" value="PROTEIN PHOSPHATASE"/>
    <property type="match status" value="1"/>
</dbReference>
<dbReference type="SMART" id="SM00332">
    <property type="entry name" value="PP2Cc"/>
    <property type="match status" value="1"/>
</dbReference>
<dbReference type="InterPro" id="IPR000222">
    <property type="entry name" value="PP2C_BS"/>
</dbReference>
<dbReference type="InterPro" id="IPR015655">
    <property type="entry name" value="PP2C"/>
</dbReference>
<organism evidence="7 8">
    <name type="scientific">Priapulus caudatus</name>
    <name type="common">Priapulid worm</name>
    <dbReference type="NCBI Taxonomy" id="37621"/>
    <lineage>
        <taxon>Eukaryota</taxon>
        <taxon>Metazoa</taxon>
        <taxon>Ecdysozoa</taxon>
        <taxon>Scalidophora</taxon>
        <taxon>Priapulida</taxon>
        <taxon>Priapulimorpha</taxon>
        <taxon>Priapulimorphida</taxon>
        <taxon>Priapulidae</taxon>
        <taxon>Priapulus</taxon>
    </lineage>
</organism>
<dbReference type="PROSITE" id="PS01032">
    <property type="entry name" value="PPM_1"/>
    <property type="match status" value="1"/>
</dbReference>
<evidence type="ECO:0000256" key="2">
    <source>
        <dbReference type="ARBA" id="ARBA00022801"/>
    </source>
</evidence>
<evidence type="ECO:0000313" key="8">
    <source>
        <dbReference type="RefSeq" id="XP_014662401.1"/>
    </source>
</evidence>
<keyword evidence="3 4" id="KW-0904">Protein phosphatase</keyword>
<keyword evidence="2 4" id="KW-0378">Hydrolase</keyword>
<keyword evidence="7" id="KW-1185">Reference proteome</keyword>
<dbReference type="RefSeq" id="XP_014662401.1">
    <property type="nucleotide sequence ID" value="XM_014806915.1"/>
</dbReference>